<protein>
    <recommendedName>
        <fullName evidence="2">DUF6438 domain-containing protein</fullName>
    </recommendedName>
</protein>
<dbReference type="EMBL" id="JDST02000056">
    <property type="protein sequence ID" value="KFB76424.1"/>
    <property type="molecule type" value="Genomic_DNA"/>
</dbReference>
<evidence type="ECO:0000256" key="1">
    <source>
        <dbReference type="SAM" id="SignalP"/>
    </source>
</evidence>
<proteinExistence type="predicted"/>
<dbReference type="RefSeq" id="WP_273704612.1">
    <property type="nucleotide sequence ID" value="NZ_JDST02000056.1"/>
</dbReference>
<feature type="signal peptide" evidence="1">
    <location>
        <begin position="1"/>
        <end position="26"/>
    </location>
</feature>
<reference evidence="3" key="1">
    <citation type="submission" date="2014-02" db="EMBL/GenBank/DDBJ databases">
        <title>Expanding our view of genomic diversity in Candidatus Accumulibacter clades.</title>
        <authorList>
            <person name="Skennerton C.T."/>
            <person name="Barr J.J."/>
            <person name="Slater F.R."/>
            <person name="Bond P.L."/>
            <person name="Tyson G.W."/>
        </authorList>
    </citation>
    <scope>NUCLEOTIDE SEQUENCE [LARGE SCALE GENOMIC DNA]</scope>
</reference>
<dbReference type="AlphaFoldDB" id="A0A080MGP6"/>
<dbReference type="STRING" id="1453999.AW06_002567"/>
<dbReference type="Pfam" id="PF20033">
    <property type="entry name" value="DUF6438"/>
    <property type="match status" value="1"/>
</dbReference>
<dbReference type="Proteomes" id="UP000021315">
    <property type="component" value="Unassembled WGS sequence"/>
</dbReference>
<gene>
    <name evidence="3" type="ORF">AW06_002567</name>
</gene>
<comment type="caution">
    <text evidence="3">The sequence shown here is derived from an EMBL/GenBank/DDBJ whole genome shotgun (WGS) entry which is preliminary data.</text>
</comment>
<evidence type="ECO:0000313" key="4">
    <source>
        <dbReference type="Proteomes" id="UP000021315"/>
    </source>
</evidence>
<feature type="chain" id="PRO_5001751233" description="DUF6438 domain-containing protein" evidence="1">
    <location>
        <begin position="27"/>
        <end position="192"/>
    </location>
</feature>
<keyword evidence="4" id="KW-1185">Reference proteome</keyword>
<evidence type="ECO:0000259" key="2">
    <source>
        <dbReference type="Pfam" id="PF20033"/>
    </source>
</evidence>
<sequence>MNNIHGLFLGGLLMPLLTGGSSGAYAESLPTEIKPGQPIFSLEQRTKRSLTNQYQEYRIEIYNDQTIVFHGIWNTRLIGEVQGKISPKQFSQIYAAFVDIGFFDLKSRYGSELRDKRIPLEAESEYTITFHNKDVQKTVVFSNAVPPGIPPGMRLLIDKFKHMSGARQWACPAVAQAFPPHGEFSDVCDFSE</sequence>
<organism evidence="3 4">
    <name type="scientific">Candidatus Accumulibacter cognatus</name>
    <dbReference type="NCBI Taxonomy" id="2954383"/>
    <lineage>
        <taxon>Bacteria</taxon>
        <taxon>Pseudomonadati</taxon>
        <taxon>Pseudomonadota</taxon>
        <taxon>Betaproteobacteria</taxon>
        <taxon>Candidatus Accumulibacter</taxon>
    </lineage>
</organism>
<name>A0A080MGP6_9PROT</name>
<keyword evidence="1" id="KW-0732">Signal</keyword>
<feature type="domain" description="DUF6438" evidence="2">
    <location>
        <begin position="56"/>
        <end position="152"/>
    </location>
</feature>
<accession>A0A080MGP6</accession>
<evidence type="ECO:0000313" key="3">
    <source>
        <dbReference type="EMBL" id="KFB76424.1"/>
    </source>
</evidence>
<dbReference type="InterPro" id="IPR045497">
    <property type="entry name" value="DUF6438"/>
</dbReference>